<evidence type="ECO:0000313" key="1">
    <source>
        <dbReference type="EMBL" id="RUA23131.1"/>
    </source>
</evidence>
<gene>
    <name evidence="1" type="ORF">DSL92_01385</name>
</gene>
<dbReference type="EMBL" id="RXHI01000003">
    <property type="protein sequence ID" value="RUA23131.1"/>
    <property type="molecule type" value="Genomic_DNA"/>
</dbReference>
<organism evidence="1">
    <name type="scientific">Billgrantia gudaonensis</name>
    <dbReference type="NCBI Taxonomy" id="376427"/>
    <lineage>
        <taxon>Bacteria</taxon>
        <taxon>Pseudomonadati</taxon>
        <taxon>Pseudomonadota</taxon>
        <taxon>Gammaproteobacteria</taxon>
        <taxon>Oceanospirillales</taxon>
        <taxon>Halomonadaceae</taxon>
        <taxon>Billgrantia</taxon>
    </lineage>
</organism>
<reference evidence="1" key="1">
    <citation type="submission" date="2018-12" db="EMBL/GenBank/DDBJ databases">
        <authorList>
            <person name="Jadhav K."/>
            <person name="Kushwaha B."/>
            <person name="Jadhav I."/>
        </authorList>
    </citation>
    <scope>NUCLEOTIDE SEQUENCE [LARGE SCALE GENOMIC DNA]</scope>
    <source>
        <strain evidence="1">SBS 10</strain>
    </source>
</reference>
<protein>
    <submittedName>
        <fullName evidence="1">Uncharacterized protein</fullName>
    </submittedName>
</protein>
<proteinExistence type="predicted"/>
<comment type="caution">
    <text evidence="1">The sequence shown here is derived from an EMBL/GenBank/DDBJ whole genome shotgun (WGS) entry which is preliminary data.</text>
</comment>
<accession>A0A3S0QGB4</accession>
<sequence>MLQHADGRRLGVMVNDFGRSTSMRLSSMNAVTT</sequence>
<name>A0A3S0QGB4_9GAMM</name>
<dbReference type="AlphaFoldDB" id="A0A3S0QGB4"/>